<evidence type="ECO:0000256" key="4">
    <source>
        <dbReference type="ARBA" id="ARBA00022741"/>
    </source>
</evidence>
<keyword evidence="2 9" id="KW-0436">Ligase</keyword>
<dbReference type="FunFam" id="2.40.50.140:FF:000024">
    <property type="entry name" value="Lysine--tRNA ligase"/>
    <property type="match status" value="1"/>
</dbReference>
<keyword evidence="6 9" id="KW-0648">Protein biosynthesis</keyword>
<proteinExistence type="inferred from homology"/>
<dbReference type="NCBIfam" id="NF001756">
    <property type="entry name" value="PRK00484.1"/>
    <property type="match status" value="1"/>
</dbReference>
<feature type="binding site" evidence="9">
    <location>
        <position position="411"/>
    </location>
    <ligand>
        <name>Mg(2+)</name>
        <dbReference type="ChEBI" id="CHEBI:18420"/>
        <label>2</label>
    </ligand>
</feature>
<name>A0A2I1NAS2_9BACT</name>
<evidence type="ECO:0000256" key="5">
    <source>
        <dbReference type="ARBA" id="ARBA00022840"/>
    </source>
</evidence>
<dbReference type="Pfam" id="PF01336">
    <property type="entry name" value="tRNA_anti-codon"/>
    <property type="match status" value="1"/>
</dbReference>
<keyword evidence="7 9" id="KW-0030">Aminoacyl-tRNA synthetase</keyword>
<dbReference type="PANTHER" id="PTHR42918">
    <property type="entry name" value="LYSYL-TRNA SYNTHETASE"/>
    <property type="match status" value="1"/>
</dbReference>
<evidence type="ECO:0000313" key="12">
    <source>
        <dbReference type="EMBL" id="PKZ29494.1"/>
    </source>
</evidence>
<comment type="caution">
    <text evidence="12">The sequence shown here is derived from an EMBL/GenBank/DDBJ whole genome shotgun (WGS) entry which is preliminary data.</text>
</comment>
<dbReference type="PANTHER" id="PTHR42918:SF15">
    <property type="entry name" value="LYSINE--TRNA LIGASE, CHLOROPLASTIC_MITOCHONDRIAL"/>
    <property type="match status" value="1"/>
</dbReference>
<accession>A0A2I1NAS2</accession>
<protein>
    <recommendedName>
        <fullName evidence="9">Lysine--tRNA ligase</fullName>
        <ecNumber evidence="9">6.1.1.6</ecNumber>
    </recommendedName>
    <alternativeName>
        <fullName evidence="9">Lysyl-tRNA synthetase</fullName>
        <shortName evidence="9">LysRS</shortName>
    </alternativeName>
</protein>
<dbReference type="InterPro" id="IPR004365">
    <property type="entry name" value="NA-bd_OB_tRNA"/>
</dbReference>
<evidence type="ECO:0000256" key="7">
    <source>
        <dbReference type="ARBA" id="ARBA00023146"/>
    </source>
</evidence>
<dbReference type="GO" id="GO:0004824">
    <property type="term" value="F:lysine-tRNA ligase activity"/>
    <property type="evidence" value="ECO:0007669"/>
    <property type="project" value="UniProtKB-UniRule"/>
</dbReference>
<evidence type="ECO:0000256" key="1">
    <source>
        <dbReference type="ARBA" id="ARBA00008226"/>
    </source>
</evidence>
<dbReference type="Pfam" id="PF00152">
    <property type="entry name" value="tRNA-synt_2"/>
    <property type="match status" value="1"/>
</dbReference>
<dbReference type="InterPro" id="IPR004364">
    <property type="entry name" value="Aa-tRNA-synt_II"/>
</dbReference>
<dbReference type="GO" id="GO:0005524">
    <property type="term" value="F:ATP binding"/>
    <property type="evidence" value="ECO:0007669"/>
    <property type="project" value="UniProtKB-UniRule"/>
</dbReference>
<dbReference type="InterPro" id="IPR044136">
    <property type="entry name" value="Lys-tRNA-ligase_II_N"/>
</dbReference>
<evidence type="ECO:0000256" key="9">
    <source>
        <dbReference type="HAMAP-Rule" id="MF_00252"/>
    </source>
</evidence>
<feature type="binding site" evidence="9">
    <location>
        <position position="411"/>
    </location>
    <ligand>
        <name>Mg(2+)</name>
        <dbReference type="ChEBI" id="CHEBI:18420"/>
        <label>1</label>
    </ligand>
</feature>
<feature type="domain" description="Aminoacyl-transfer RNA synthetases class-II family profile" evidence="11">
    <location>
        <begin position="174"/>
        <end position="492"/>
    </location>
</feature>
<evidence type="ECO:0000256" key="3">
    <source>
        <dbReference type="ARBA" id="ARBA00022723"/>
    </source>
</evidence>
<evidence type="ECO:0000256" key="8">
    <source>
        <dbReference type="ARBA" id="ARBA00048573"/>
    </source>
</evidence>
<dbReference type="Gene3D" id="2.40.50.140">
    <property type="entry name" value="Nucleic acid-binding proteins"/>
    <property type="match status" value="1"/>
</dbReference>
<organism evidence="12 13">
    <name type="scientific">Campylobacter ureolyticus</name>
    <dbReference type="NCBI Taxonomy" id="827"/>
    <lineage>
        <taxon>Bacteria</taxon>
        <taxon>Pseudomonadati</taxon>
        <taxon>Campylobacterota</taxon>
        <taxon>Epsilonproteobacteria</taxon>
        <taxon>Campylobacterales</taxon>
        <taxon>Campylobacteraceae</taxon>
        <taxon>Campylobacter</taxon>
    </lineage>
</organism>
<dbReference type="SUPFAM" id="SSF50249">
    <property type="entry name" value="Nucleic acid-binding proteins"/>
    <property type="match status" value="1"/>
</dbReference>
<evidence type="ECO:0000256" key="6">
    <source>
        <dbReference type="ARBA" id="ARBA00022917"/>
    </source>
</evidence>
<reference evidence="12 13" key="1">
    <citation type="submission" date="2017-12" db="EMBL/GenBank/DDBJ databases">
        <title>Phylogenetic diversity of female urinary microbiome.</title>
        <authorList>
            <person name="Thomas-White K."/>
            <person name="Wolfe A.J."/>
        </authorList>
    </citation>
    <scope>NUCLEOTIDE SEQUENCE [LARGE SCALE GENOMIC DNA]</scope>
    <source>
        <strain evidence="12 13">UMB0112</strain>
    </source>
</reference>
<dbReference type="InterPro" id="IPR012340">
    <property type="entry name" value="NA-bd_OB-fold"/>
</dbReference>
<comment type="subcellular location">
    <subcellularLocation>
        <location evidence="9">Cytoplasm</location>
    </subcellularLocation>
</comment>
<sequence length="503" mass="58534">MVFDNQLEIQRIEKKEELRKLGINPYPHFLKKDMDIKEFRDKFEYIKELDEKRVNDEVIISGRLMLKRVAGKSTFANIEDESGNVQIYYSRDSIGEDLYKVFKKNLEVGDVVLVKGFPFVTQTGEFSMHVTNLTLASKAISQLPEKFHGLVDIEMRYRQRYLDMIMNPEVRNDFKKRSKIISLIRHFFEEKGFMEVETPMMHPIAGGANAKPFVTYHNALDVNRYLRIAPELYLKRLIVGGMEAVFEINRNFRNEGMDLTHNPEFTSIEFYWAWHNYNEAMNLTEELFKMLLKGLNLPEILEYDDKKIDFSKPFARVKYLDALVEIGGLSQDIINDKDKILEKLEKDGFEANENLDLGHLQAELFDNYVEEKLINPTFIVDFPISISPLSRRSDENPNIAERFELFIAGNELANAFNELNDPLDQYERFKAQIEAKNAGDDEAHEMDEDYVKALGYAMPPTVGWGLGVDRLTMLLTNKKSIRDVILFPAMRPLKTIQTDEDKE</sequence>
<comment type="cofactor">
    <cofactor evidence="9 10">
        <name>Mg(2+)</name>
        <dbReference type="ChEBI" id="CHEBI:18420"/>
    </cofactor>
    <text evidence="9 10">Binds 3 Mg(2+) ions per subunit.</text>
</comment>
<dbReference type="InterPro" id="IPR002313">
    <property type="entry name" value="Lys-tRNA-ligase_II"/>
</dbReference>
<dbReference type="NCBIfam" id="TIGR00499">
    <property type="entry name" value="lysS_bact"/>
    <property type="match status" value="1"/>
</dbReference>
<dbReference type="RefSeq" id="WP_101637066.1">
    <property type="nucleotide sequence ID" value="NZ_JANQCS010000012.1"/>
</dbReference>
<comment type="catalytic activity">
    <reaction evidence="8 9 10">
        <text>tRNA(Lys) + L-lysine + ATP = L-lysyl-tRNA(Lys) + AMP + diphosphate</text>
        <dbReference type="Rhea" id="RHEA:20792"/>
        <dbReference type="Rhea" id="RHEA-COMP:9696"/>
        <dbReference type="Rhea" id="RHEA-COMP:9697"/>
        <dbReference type="ChEBI" id="CHEBI:30616"/>
        <dbReference type="ChEBI" id="CHEBI:32551"/>
        <dbReference type="ChEBI" id="CHEBI:33019"/>
        <dbReference type="ChEBI" id="CHEBI:78442"/>
        <dbReference type="ChEBI" id="CHEBI:78529"/>
        <dbReference type="ChEBI" id="CHEBI:456215"/>
        <dbReference type="EC" id="6.1.1.6"/>
    </reaction>
</comment>
<dbReference type="GO" id="GO:0005829">
    <property type="term" value="C:cytosol"/>
    <property type="evidence" value="ECO:0007669"/>
    <property type="project" value="TreeGrafter"/>
</dbReference>
<dbReference type="CDD" id="cd00775">
    <property type="entry name" value="LysRS_core"/>
    <property type="match status" value="1"/>
</dbReference>
<dbReference type="GO" id="GO:0000287">
    <property type="term" value="F:magnesium ion binding"/>
    <property type="evidence" value="ECO:0007669"/>
    <property type="project" value="UniProtKB-UniRule"/>
</dbReference>
<dbReference type="InterPro" id="IPR045864">
    <property type="entry name" value="aa-tRNA-synth_II/BPL/LPL"/>
</dbReference>
<keyword evidence="9" id="KW-0963">Cytoplasm</keyword>
<evidence type="ECO:0000313" key="13">
    <source>
        <dbReference type="Proteomes" id="UP000234639"/>
    </source>
</evidence>
<keyword evidence="3 9" id="KW-0479">Metal-binding</keyword>
<dbReference type="InterPro" id="IPR006195">
    <property type="entry name" value="aa-tRNA-synth_II"/>
</dbReference>
<dbReference type="PROSITE" id="PS50862">
    <property type="entry name" value="AA_TRNA_LIGASE_II"/>
    <property type="match status" value="1"/>
</dbReference>
<dbReference type="CDD" id="cd04322">
    <property type="entry name" value="LysRS_N"/>
    <property type="match status" value="1"/>
</dbReference>
<dbReference type="HAMAP" id="MF_00252">
    <property type="entry name" value="Lys_tRNA_synth_class2"/>
    <property type="match status" value="1"/>
</dbReference>
<evidence type="ECO:0000259" key="11">
    <source>
        <dbReference type="PROSITE" id="PS50862"/>
    </source>
</evidence>
<dbReference type="PRINTS" id="PR00982">
    <property type="entry name" value="TRNASYNTHLYS"/>
</dbReference>
<comment type="subunit">
    <text evidence="9">Homodimer.</text>
</comment>
<dbReference type="GO" id="GO:0006430">
    <property type="term" value="P:lysyl-tRNA aminoacylation"/>
    <property type="evidence" value="ECO:0007669"/>
    <property type="project" value="UniProtKB-UniRule"/>
</dbReference>
<comment type="similarity">
    <text evidence="1 9">Belongs to the class-II aminoacyl-tRNA synthetase family.</text>
</comment>
<dbReference type="GO" id="GO:0000049">
    <property type="term" value="F:tRNA binding"/>
    <property type="evidence" value="ECO:0007669"/>
    <property type="project" value="TreeGrafter"/>
</dbReference>
<dbReference type="AlphaFoldDB" id="A0A2I1NAS2"/>
<feature type="binding site" evidence="9">
    <location>
        <position position="404"/>
    </location>
    <ligand>
        <name>Mg(2+)</name>
        <dbReference type="ChEBI" id="CHEBI:18420"/>
        <label>1</label>
    </ligand>
</feature>
<dbReference type="InterPro" id="IPR018149">
    <property type="entry name" value="Lys-tRNA-synth_II_C"/>
</dbReference>
<evidence type="ECO:0000256" key="10">
    <source>
        <dbReference type="RuleBase" id="RU000336"/>
    </source>
</evidence>
<keyword evidence="5 9" id="KW-0067">ATP-binding</keyword>
<evidence type="ECO:0000256" key="2">
    <source>
        <dbReference type="ARBA" id="ARBA00022598"/>
    </source>
</evidence>
<dbReference type="Proteomes" id="UP000234639">
    <property type="component" value="Unassembled WGS sequence"/>
</dbReference>
<dbReference type="SUPFAM" id="SSF55681">
    <property type="entry name" value="Class II aaRS and biotin synthetases"/>
    <property type="match status" value="1"/>
</dbReference>
<keyword evidence="9 10" id="KW-0460">Magnesium</keyword>
<dbReference type="EC" id="6.1.1.6" evidence="9"/>
<gene>
    <name evidence="9 12" type="primary">lysS</name>
    <name evidence="12" type="ORF">CYJ41_03825</name>
</gene>
<keyword evidence="4 9" id="KW-0547">Nucleotide-binding</keyword>
<dbReference type="Gene3D" id="3.30.930.10">
    <property type="entry name" value="Bira Bifunctional Protein, Domain 2"/>
    <property type="match status" value="1"/>
</dbReference>
<dbReference type="EMBL" id="PKHU01000003">
    <property type="protein sequence ID" value="PKZ29494.1"/>
    <property type="molecule type" value="Genomic_DNA"/>
</dbReference>